<dbReference type="GO" id="GO:0004523">
    <property type="term" value="F:RNA-DNA hybrid ribonuclease activity"/>
    <property type="evidence" value="ECO:0007669"/>
    <property type="project" value="InterPro"/>
</dbReference>
<evidence type="ECO:0000313" key="4">
    <source>
        <dbReference type="EMBL" id="KAK1402824.1"/>
    </source>
</evidence>
<dbReference type="InterPro" id="IPR044730">
    <property type="entry name" value="RNase_H-like_dom_plant"/>
</dbReference>
<sequence>MDRHTWMYKISRVALEYIDGVENFIEFAEEFPKKKRMELGKEEMIMCPCRDCYNLKKYHSATTVRDHLFRRGFMNDYTKWIWHGEGIHSEKTKKSDQNYESNEHSIRTNKEDDAKNDRFDEMIQDVEDLLMQQSKILENLVDDSKKLLYPECNAQFTRLSTTLKLCNPIRGMRRDFRTYVGSMVRFQVDINVESWDVVNEGLKDAIWDDIKVPWAGPKRKKIKGKDQGSKKAGGRGGEAHKGSDEEICVNGSWEVGESSRQVVFERKRRSCSEGDYPKKPPPDAKPTLRFIKNGKGSVVEWRKARKVSKRQTTRTETETAKISKKWCPPPQDYLKLNVDASFFPQADTVLEAESIGIREALSWVLQRGEQKLIVESDSLLSVRAVHHKKNYLLEVGHVIEDCKMFLHSMSDCRVTDVRKQANSINCSIVFKSPPCYE</sequence>
<evidence type="ECO:0000313" key="5">
    <source>
        <dbReference type="Proteomes" id="UP001237642"/>
    </source>
</evidence>
<feature type="region of interest" description="Disordered" evidence="1">
    <location>
        <begin position="269"/>
        <end position="288"/>
    </location>
</feature>
<evidence type="ECO:0000256" key="1">
    <source>
        <dbReference type="SAM" id="MobiDB-lite"/>
    </source>
</evidence>
<comment type="caution">
    <text evidence="4">The sequence shown here is derived from an EMBL/GenBank/DDBJ whole genome shotgun (WGS) entry which is preliminary data.</text>
</comment>
<feature type="region of interest" description="Disordered" evidence="1">
    <location>
        <begin position="92"/>
        <end position="111"/>
    </location>
</feature>
<dbReference type="GO" id="GO:0003676">
    <property type="term" value="F:nucleic acid binding"/>
    <property type="evidence" value="ECO:0007669"/>
    <property type="project" value="InterPro"/>
</dbReference>
<feature type="compositionally biased region" description="Basic and acidic residues" evidence="1">
    <location>
        <begin position="270"/>
        <end position="282"/>
    </location>
</feature>
<protein>
    <recommendedName>
        <fullName evidence="6">Transposase</fullName>
    </recommendedName>
</protein>
<dbReference type="Pfam" id="PF13963">
    <property type="entry name" value="Transpos_assoc"/>
    <property type="match status" value="1"/>
</dbReference>
<dbReference type="CDD" id="cd06222">
    <property type="entry name" value="RNase_H_like"/>
    <property type="match status" value="1"/>
</dbReference>
<organism evidence="4 5">
    <name type="scientific">Heracleum sosnowskyi</name>
    <dbReference type="NCBI Taxonomy" id="360622"/>
    <lineage>
        <taxon>Eukaryota</taxon>
        <taxon>Viridiplantae</taxon>
        <taxon>Streptophyta</taxon>
        <taxon>Embryophyta</taxon>
        <taxon>Tracheophyta</taxon>
        <taxon>Spermatophyta</taxon>
        <taxon>Magnoliopsida</taxon>
        <taxon>eudicotyledons</taxon>
        <taxon>Gunneridae</taxon>
        <taxon>Pentapetalae</taxon>
        <taxon>asterids</taxon>
        <taxon>campanulids</taxon>
        <taxon>Apiales</taxon>
        <taxon>Apiaceae</taxon>
        <taxon>Apioideae</taxon>
        <taxon>apioid superclade</taxon>
        <taxon>Tordylieae</taxon>
        <taxon>Tordyliinae</taxon>
        <taxon>Heracleum</taxon>
    </lineage>
</organism>
<proteinExistence type="predicted"/>
<dbReference type="Pfam" id="PF13456">
    <property type="entry name" value="RVT_3"/>
    <property type="match status" value="1"/>
</dbReference>
<dbReference type="AlphaFoldDB" id="A0AAD8JG33"/>
<dbReference type="PANTHER" id="PTHR47723">
    <property type="entry name" value="OS05G0353850 PROTEIN"/>
    <property type="match status" value="1"/>
</dbReference>
<feature type="domain" description="RNase H type-1" evidence="2">
    <location>
        <begin position="341"/>
        <end position="423"/>
    </location>
</feature>
<keyword evidence="5" id="KW-1185">Reference proteome</keyword>
<dbReference type="InterPro" id="IPR002156">
    <property type="entry name" value="RNaseH_domain"/>
</dbReference>
<evidence type="ECO:0000259" key="3">
    <source>
        <dbReference type="Pfam" id="PF13963"/>
    </source>
</evidence>
<evidence type="ECO:0008006" key="6">
    <source>
        <dbReference type="Google" id="ProtNLM"/>
    </source>
</evidence>
<gene>
    <name evidence="4" type="ORF">POM88_002429</name>
</gene>
<name>A0AAD8JG33_9APIA</name>
<evidence type="ECO:0000259" key="2">
    <source>
        <dbReference type="Pfam" id="PF13456"/>
    </source>
</evidence>
<dbReference type="InterPro" id="IPR053151">
    <property type="entry name" value="RNase_H-like"/>
</dbReference>
<reference evidence="4" key="1">
    <citation type="submission" date="2023-02" db="EMBL/GenBank/DDBJ databases">
        <title>Genome of toxic invasive species Heracleum sosnowskyi carries increased number of genes despite the absence of recent whole-genome duplications.</title>
        <authorList>
            <person name="Schelkunov M."/>
            <person name="Shtratnikova V."/>
            <person name="Makarenko M."/>
            <person name="Klepikova A."/>
            <person name="Omelchenko D."/>
            <person name="Novikova G."/>
            <person name="Obukhova E."/>
            <person name="Bogdanov V."/>
            <person name="Penin A."/>
            <person name="Logacheva M."/>
        </authorList>
    </citation>
    <scope>NUCLEOTIDE SEQUENCE</scope>
    <source>
        <strain evidence="4">Hsosn_3</strain>
        <tissue evidence="4">Leaf</tissue>
    </source>
</reference>
<dbReference type="Proteomes" id="UP001237642">
    <property type="component" value="Unassembled WGS sequence"/>
</dbReference>
<accession>A0AAD8JG33</accession>
<dbReference type="PANTHER" id="PTHR47723:SF19">
    <property type="entry name" value="POLYNUCLEOTIDYL TRANSFERASE, RIBONUCLEASE H-LIKE SUPERFAMILY PROTEIN"/>
    <property type="match status" value="1"/>
</dbReference>
<feature type="domain" description="Transposase-associated" evidence="3">
    <location>
        <begin position="5"/>
        <end position="85"/>
    </location>
</feature>
<reference evidence="4" key="2">
    <citation type="submission" date="2023-05" db="EMBL/GenBank/DDBJ databases">
        <authorList>
            <person name="Schelkunov M.I."/>
        </authorList>
    </citation>
    <scope>NUCLEOTIDE SEQUENCE</scope>
    <source>
        <strain evidence="4">Hsosn_3</strain>
        <tissue evidence="4">Leaf</tissue>
    </source>
</reference>
<dbReference type="InterPro" id="IPR029480">
    <property type="entry name" value="Transpos_assoc"/>
</dbReference>
<dbReference type="EMBL" id="JAUIZM010000001">
    <property type="protein sequence ID" value="KAK1402824.1"/>
    <property type="molecule type" value="Genomic_DNA"/>
</dbReference>
<feature type="region of interest" description="Disordered" evidence="1">
    <location>
        <begin position="218"/>
        <end position="243"/>
    </location>
</feature>